<dbReference type="GO" id="GO:0016020">
    <property type="term" value="C:membrane"/>
    <property type="evidence" value="ECO:0007669"/>
    <property type="project" value="InterPro"/>
</dbReference>
<name>A0A9J9HB46_RHIWR</name>
<keyword evidence="4" id="KW-0472">Membrane</keyword>
<dbReference type="InterPro" id="IPR002372">
    <property type="entry name" value="PQQ_rpt_dom"/>
</dbReference>
<evidence type="ECO:0000256" key="2">
    <source>
        <dbReference type="ARBA" id="ARBA00008156"/>
    </source>
</evidence>
<evidence type="ECO:0000313" key="6">
    <source>
        <dbReference type="EMBL" id="ABQ68321.1"/>
    </source>
</evidence>
<keyword evidence="7" id="KW-1185">Reference proteome</keyword>
<sequence length="783" mass="84758">MVNDEKSGIGARRMLERAFAGISLLAGMGMALPGAYLLTLGGSTYYLVAGVLLVAAAVDLWRGRARGAWLFLLVWLGTLGWALWEAGLDGWALLPRLGLLTGMGIVLALIRWRPGARTARIAATATAAAALLASISLVLTGSHGNASLPLAASTAAGVADGEWHHIGRTVGADRFSPLDQITPANIGKLQVAWTAHLGMPPKGLAGTIEATPLMVGDTLYTCNMDNAVIAIDPDSGKTRWAFDPKLNVDGLKMTQCRGVTYHRQPGISGPCAERIILTTYDNRLFALDAHGGQRCRDFGNNGEVSLLDGMGGVPKGYYYQTSPAALVRDKLIVGGCVLDGQAVNEPSGVIRAFDAVTGRLAWAWDMGRPDRQGLPPAGETYTRGTPNAWPPISGDDRLGLAFVPLGNPTPDYVMSHRTPEMRRYGSSVVALDVETGKERWHYQTTHLDVWDYDLPAPASLVDFPTARGLRPALIQPTKRGQFFVLDRETGKPLVETVERAVPQGAAPGESLSPTQPYPVGMPSLAGPRLSEARMWGITPFDQIWCRIRFRQARYDGDFTPVGTDKPSIIFPGMWGGSTWSGISIDPERRIMVANVNHFPMYNRLVRRADADPKEYQQFVAGRVAINSSRWSQTGTPYAAKVEPFMSPLKIPCSQPPYSEIAAIDLGKRAMMWRHPVGRARNTGPFNIATGVPFVVGTPTLGGSMVTRSGLVFIAATQEPAFRAYDLRTGKLVWETRLPTTGHGNPMTYRSPRSGRQFVLIPASGHPRFLNTASDQLIAYALPE</sequence>
<comment type="cofactor">
    <cofactor evidence="1">
        <name>pyrroloquinoline quinone</name>
        <dbReference type="ChEBI" id="CHEBI:58442"/>
    </cofactor>
</comment>
<accession>A0A9J9HB46</accession>
<dbReference type="InterPro" id="IPR011047">
    <property type="entry name" value="Quinoprotein_ADH-like_sf"/>
</dbReference>
<evidence type="ECO:0000256" key="1">
    <source>
        <dbReference type="ARBA" id="ARBA00001931"/>
    </source>
</evidence>
<evidence type="ECO:0000313" key="7">
    <source>
        <dbReference type="Proteomes" id="UP000001989"/>
    </source>
</evidence>
<keyword evidence="3" id="KW-0560">Oxidoreductase</keyword>
<dbReference type="Proteomes" id="UP000001989">
    <property type="component" value="Chromosome"/>
</dbReference>
<dbReference type="OrthoDB" id="9794322at2"/>
<dbReference type="SUPFAM" id="SSF50998">
    <property type="entry name" value="Quinoprotein alcohol dehydrogenase-like"/>
    <property type="match status" value="1"/>
</dbReference>
<feature type="transmembrane region" description="Helical" evidence="4">
    <location>
        <begin position="68"/>
        <end position="84"/>
    </location>
</feature>
<keyword evidence="4" id="KW-0812">Transmembrane</keyword>
<organism evidence="6 7">
    <name type="scientific">Rhizorhabdus wittichii (strain DSM 6014 / CCUG 31198 / JCM 15750 / NBRC 105917 / EY 4224 / RW1)</name>
    <name type="common">Sphingomonas wittichii</name>
    <dbReference type="NCBI Taxonomy" id="392499"/>
    <lineage>
        <taxon>Bacteria</taxon>
        <taxon>Pseudomonadati</taxon>
        <taxon>Pseudomonadota</taxon>
        <taxon>Alphaproteobacteria</taxon>
        <taxon>Sphingomonadales</taxon>
        <taxon>Sphingomonadaceae</taxon>
        <taxon>Rhizorhabdus</taxon>
    </lineage>
</organism>
<protein>
    <submittedName>
        <fullName evidence="6">Pyrrolo-quinoline quinone</fullName>
    </submittedName>
</protein>
<dbReference type="GO" id="GO:0008876">
    <property type="term" value="F:quinoprotein glucose dehydrogenase activity"/>
    <property type="evidence" value="ECO:0007669"/>
    <property type="project" value="TreeGrafter"/>
</dbReference>
<keyword evidence="4" id="KW-1133">Transmembrane helix</keyword>
<dbReference type="EMBL" id="CP000699">
    <property type="protein sequence ID" value="ABQ68321.1"/>
    <property type="molecule type" value="Genomic_DNA"/>
</dbReference>
<dbReference type="KEGG" id="swi:Swit_1961"/>
<dbReference type="GO" id="GO:0048038">
    <property type="term" value="F:quinone binding"/>
    <property type="evidence" value="ECO:0007669"/>
    <property type="project" value="InterPro"/>
</dbReference>
<dbReference type="Pfam" id="PF01011">
    <property type="entry name" value="PQQ"/>
    <property type="match status" value="1"/>
</dbReference>
<dbReference type="InterPro" id="IPR017511">
    <property type="entry name" value="PQQ_mDH"/>
</dbReference>
<dbReference type="CDD" id="cd10280">
    <property type="entry name" value="PQQ_mGDH"/>
    <property type="match status" value="1"/>
</dbReference>
<dbReference type="AlphaFoldDB" id="A0A9J9HB46"/>
<evidence type="ECO:0000256" key="3">
    <source>
        <dbReference type="ARBA" id="ARBA00023002"/>
    </source>
</evidence>
<reference evidence="6 7" key="1">
    <citation type="journal article" date="2010" name="J. Bacteriol.">
        <title>Genome sequence of the dioxin-mineralizing bacterium Sphingomonas wittichii RW1.</title>
        <authorList>
            <person name="Miller T.R."/>
            <person name="Delcher A.L."/>
            <person name="Salzberg S.L."/>
            <person name="Saunders E."/>
            <person name="Detter J.C."/>
            <person name="Halden R.U."/>
        </authorList>
    </citation>
    <scope>NUCLEOTIDE SEQUENCE [LARGE SCALE GENOMIC DNA]</scope>
    <source>
        <strain evidence="7">DSM 6014 / CCUG 31198 / JCM 15750 / NBRC 105917 / EY 4224 / RW1</strain>
    </source>
</reference>
<dbReference type="Gene3D" id="2.140.10.10">
    <property type="entry name" value="Quinoprotein alcohol dehydrogenase-like superfamily"/>
    <property type="match status" value="1"/>
</dbReference>
<feature type="domain" description="Pyrrolo-quinoline quinone repeat" evidence="5">
    <location>
        <begin position="163"/>
        <end position="758"/>
    </location>
</feature>
<dbReference type="PANTHER" id="PTHR32303">
    <property type="entry name" value="QUINOPROTEIN ALCOHOL DEHYDROGENASE (CYTOCHROME C)"/>
    <property type="match status" value="1"/>
</dbReference>
<evidence type="ECO:0000259" key="5">
    <source>
        <dbReference type="Pfam" id="PF01011"/>
    </source>
</evidence>
<feature type="transmembrane region" description="Helical" evidence="4">
    <location>
        <begin position="18"/>
        <end position="38"/>
    </location>
</feature>
<dbReference type="SMART" id="SM00564">
    <property type="entry name" value="PQQ"/>
    <property type="match status" value="4"/>
</dbReference>
<feature type="transmembrane region" description="Helical" evidence="4">
    <location>
        <begin position="44"/>
        <end position="61"/>
    </location>
</feature>
<dbReference type="InterPro" id="IPR018391">
    <property type="entry name" value="PQQ_b-propeller_rpt"/>
</dbReference>
<feature type="transmembrane region" description="Helical" evidence="4">
    <location>
        <begin position="121"/>
        <end position="139"/>
    </location>
</feature>
<gene>
    <name evidence="6" type="ordered locus">Swit_1961</name>
</gene>
<proteinExistence type="inferred from homology"/>
<dbReference type="NCBIfam" id="TIGR03074">
    <property type="entry name" value="PQQ_membr_DH"/>
    <property type="match status" value="1"/>
</dbReference>
<feature type="transmembrane region" description="Helical" evidence="4">
    <location>
        <begin position="90"/>
        <end position="109"/>
    </location>
</feature>
<dbReference type="PANTHER" id="PTHR32303:SF4">
    <property type="entry name" value="QUINOPROTEIN GLUCOSE DEHYDROGENASE"/>
    <property type="match status" value="1"/>
</dbReference>
<comment type="similarity">
    <text evidence="2">Belongs to the bacterial PQQ dehydrogenase family.</text>
</comment>
<evidence type="ECO:0000256" key="4">
    <source>
        <dbReference type="SAM" id="Phobius"/>
    </source>
</evidence>